<dbReference type="Proteomes" id="UP001165074">
    <property type="component" value="Unassembled WGS sequence"/>
</dbReference>
<organism evidence="2 3">
    <name type="scientific">Actinoallomurus iriomotensis</name>
    <dbReference type="NCBI Taxonomy" id="478107"/>
    <lineage>
        <taxon>Bacteria</taxon>
        <taxon>Bacillati</taxon>
        <taxon>Actinomycetota</taxon>
        <taxon>Actinomycetes</taxon>
        <taxon>Streptosporangiales</taxon>
        <taxon>Thermomonosporaceae</taxon>
        <taxon>Actinoallomurus</taxon>
    </lineage>
</organism>
<feature type="transmembrane region" description="Helical" evidence="1">
    <location>
        <begin position="14"/>
        <end position="38"/>
    </location>
</feature>
<keyword evidence="3" id="KW-1185">Reference proteome</keyword>
<evidence type="ECO:0008006" key="4">
    <source>
        <dbReference type="Google" id="ProtNLM"/>
    </source>
</evidence>
<proteinExistence type="predicted"/>
<dbReference type="AlphaFoldDB" id="A0A9W6SG70"/>
<feature type="transmembrane region" description="Helical" evidence="1">
    <location>
        <begin position="82"/>
        <end position="102"/>
    </location>
</feature>
<comment type="caution">
    <text evidence="2">The sequence shown here is derived from an EMBL/GenBank/DDBJ whole genome shotgun (WGS) entry which is preliminary data.</text>
</comment>
<evidence type="ECO:0000313" key="2">
    <source>
        <dbReference type="EMBL" id="GLY92297.1"/>
    </source>
</evidence>
<gene>
    <name evidence="2" type="ORF">Airi02_102250</name>
</gene>
<dbReference type="EMBL" id="BSTK01000027">
    <property type="protein sequence ID" value="GLY92297.1"/>
    <property type="molecule type" value="Genomic_DNA"/>
</dbReference>
<evidence type="ECO:0000313" key="3">
    <source>
        <dbReference type="Proteomes" id="UP001165074"/>
    </source>
</evidence>
<name>A0A9W6SG70_9ACTN</name>
<dbReference type="Pfam" id="PF10935">
    <property type="entry name" value="DUF2637"/>
    <property type="match status" value="1"/>
</dbReference>
<reference evidence="2" key="1">
    <citation type="submission" date="2023-03" db="EMBL/GenBank/DDBJ databases">
        <title>Actinoallomurus iriomotensis NBRC 103684.</title>
        <authorList>
            <person name="Ichikawa N."/>
            <person name="Sato H."/>
            <person name="Tonouchi N."/>
        </authorList>
    </citation>
    <scope>NUCLEOTIDE SEQUENCE</scope>
    <source>
        <strain evidence="2">NBRC 103684</strain>
    </source>
</reference>
<accession>A0A9W6SG70</accession>
<keyword evidence="1" id="KW-0472">Membrane</keyword>
<keyword evidence="1" id="KW-0812">Transmembrane</keyword>
<sequence length="162" mass="17482">MADERDPMRSSDRCIRLVTVISVVLLAVIAAVVSFGHMRELALRYGEARWSATLIPLSVDGMVVAASMSVLLASKMGRRGEWLPWAVLIVGSLASLAANVEVANPTAVSRLIAAWPSFAFVGAYHLLQSQLRIGRVDLVTPIEEPAPDSQGRSLDDGIEDAW</sequence>
<evidence type="ECO:0000256" key="1">
    <source>
        <dbReference type="SAM" id="Phobius"/>
    </source>
</evidence>
<dbReference type="RefSeq" id="WP_285584393.1">
    <property type="nucleotide sequence ID" value="NZ_BSTK01000027.1"/>
</dbReference>
<keyword evidence="1" id="KW-1133">Transmembrane helix</keyword>
<dbReference type="InterPro" id="IPR021235">
    <property type="entry name" value="DUF2637"/>
</dbReference>
<protein>
    <recommendedName>
        <fullName evidence="4">DUF2637 domain-containing protein</fullName>
    </recommendedName>
</protein>
<feature type="transmembrane region" description="Helical" evidence="1">
    <location>
        <begin position="50"/>
        <end position="73"/>
    </location>
</feature>
<feature type="transmembrane region" description="Helical" evidence="1">
    <location>
        <begin position="108"/>
        <end position="127"/>
    </location>
</feature>